<evidence type="ECO:0000256" key="1">
    <source>
        <dbReference type="SAM" id="Phobius"/>
    </source>
</evidence>
<gene>
    <name evidence="2" type="ORF">SAMN05216361_4036</name>
</gene>
<accession>A0A1M5R438</accession>
<keyword evidence="1" id="KW-0472">Membrane</keyword>
<dbReference type="STRING" id="634436.SAMN05216361_4036"/>
<dbReference type="Proteomes" id="UP000184520">
    <property type="component" value="Unassembled WGS sequence"/>
</dbReference>
<keyword evidence="1" id="KW-0812">Transmembrane</keyword>
<dbReference type="EMBL" id="FQWD01000007">
    <property type="protein sequence ID" value="SHH21154.1"/>
    <property type="molecule type" value="Genomic_DNA"/>
</dbReference>
<sequence>MVTSQRSKGNFIERFNSFLVHKLTGKPKYASVSYRYMCKSIQRELKHVDPERAKMLALSSMPTPVFAVNLALFLGFSLASELNAKVLLIDSVVRQSDDTLSDKLGLNSEKGFFQLCTQADTDALSLCQNTEVASVDVLPSGQFEFANAVILDHRLLDLQLAALSNHYDYLIFTQGDIREDTRYMAISERVDLNLLVVEENRSFMHDIDELHRLFRDSELDNLKLVMTT</sequence>
<evidence type="ECO:0000313" key="3">
    <source>
        <dbReference type="Proteomes" id="UP000184520"/>
    </source>
</evidence>
<dbReference type="SUPFAM" id="SSF52540">
    <property type="entry name" value="P-loop containing nucleoside triphosphate hydrolases"/>
    <property type="match status" value="1"/>
</dbReference>
<feature type="transmembrane region" description="Helical" evidence="1">
    <location>
        <begin position="55"/>
        <end position="79"/>
    </location>
</feature>
<evidence type="ECO:0000313" key="2">
    <source>
        <dbReference type="EMBL" id="SHH21154.1"/>
    </source>
</evidence>
<dbReference type="RefSeq" id="WP_073324983.1">
    <property type="nucleotide sequence ID" value="NZ_FQWD01000007.1"/>
</dbReference>
<dbReference type="OrthoDB" id="9775724at2"/>
<evidence type="ECO:0008006" key="4">
    <source>
        <dbReference type="Google" id="ProtNLM"/>
    </source>
</evidence>
<keyword evidence="3" id="KW-1185">Reference proteome</keyword>
<dbReference type="Gene3D" id="3.40.50.300">
    <property type="entry name" value="P-loop containing nucleotide triphosphate hydrolases"/>
    <property type="match status" value="1"/>
</dbReference>
<proteinExistence type="predicted"/>
<reference evidence="3" key="1">
    <citation type="submission" date="2016-11" db="EMBL/GenBank/DDBJ databases">
        <authorList>
            <person name="Varghese N."/>
            <person name="Submissions S."/>
        </authorList>
    </citation>
    <scope>NUCLEOTIDE SEQUENCE [LARGE SCALE GENOMIC DNA]</scope>
    <source>
        <strain evidence="3">CGMCC 1.8995</strain>
    </source>
</reference>
<organism evidence="2 3">
    <name type="scientific">Marisediminitalea aggregata</name>
    <dbReference type="NCBI Taxonomy" id="634436"/>
    <lineage>
        <taxon>Bacteria</taxon>
        <taxon>Pseudomonadati</taxon>
        <taxon>Pseudomonadota</taxon>
        <taxon>Gammaproteobacteria</taxon>
        <taxon>Alteromonadales</taxon>
        <taxon>Alteromonadaceae</taxon>
        <taxon>Marisediminitalea</taxon>
    </lineage>
</organism>
<dbReference type="InterPro" id="IPR027417">
    <property type="entry name" value="P-loop_NTPase"/>
</dbReference>
<dbReference type="AlphaFoldDB" id="A0A1M5R438"/>
<keyword evidence="1" id="KW-1133">Transmembrane helix</keyword>
<protein>
    <recommendedName>
        <fullName evidence="4">Chromosome partitioning ATPase, Mrp family, contains Fe-S cluster</fullName>
    </recommendedName>
</protein>
<name>A0A1M5R438_9ALTE</name>